<accession>A0A1I2SED6</accession>
<dbReference type="SUPFAM" id="SSF110710">
    <property type="entry name" value="TTHA0583/YokD-like"/>
    <property type="match status" value="1"/>
</dbReference>
<evidence type="ECO:0000256" key="4">
    <source>
        <dbReference type="RuleBase" id="RU365031"/>
    </source>
</evidence>
<keyword evidence="3 4" id="KW-0012">Acyltransferase</keyword>
<dbReference type="InterPro" id="IPR028345">
    <property type="entry name" value="Antibiotic_NAT-like"/>
</dbReference>
<keyword evidence="2 4" id="KW-0808">Transferase</keyword>
<dbReference type="GO" id="GO:0046677">
    <property type="term" value="P:response to antibiotic"/>
    <property type="evidence" value="ECO:0007669"/>
    <property type="project" value="UniProtKB-KW"/>
</dbReference>
<sequence length="268" mass="29935">MNEKNVIAQTRSPNTINSLTKDLYELGVTPGDTLLVHVSMKALGWVSGGPQAVIQALMDTLTSEGTLVIQTHSPTLSDPTEWQNPPVPEHWHETIRKTMPAFDPEKTPSTYLGVVPELFRKFPNVQRSHHPAFSISAWGKNASEITSEHPLDYSLSDHSPLGKAYQLEAKVLLLGTGYDANTSFHLSEYRSGTRKLKENGAPLQVDGAAKWTVYKDIEFDDESFEEIGEHFEKEKKVLTGKVGQAYSRLFSMPQAVDYAAEWLKNKNH</sequence>
<dbReference type="RefSeq" id="WP_089754208.1">
    <property type="nucleotide sequence ID" value="NZ_FOOG01000049.1"/>
</dbReference>
<dbReference type="PANTHER" id="PTHR11104">
    <property type="entry name" value="AMINOGLYCOSIDE N3-ACETYLTRANSFERASE"/>
    <property type="match status" value="1"/>
</dbReference>
<organism evidence="5 6">
    <name type="scientific">Halobacillus alkaliphilus</name>
    <dbReference type="NCBI Taxonomy" id="396056"/>
    <lineage>
        <taxon>Bacteria</taxon>
        <taxon>Bacillati</taxon>
        <taxon>Bacillota</taxon>
        <taxon>Bacilli</taxon>
        <taxon>Bacillales</taxon>
        <taxon>Bacillaceae</taxon>
        <taxon>Halobacillus</taxon>
    </lineage>
</organism>
<dbReference type="AlphaFoldDB" id="A0A1I2SED6"/>
<comment type="similarity">
    <text evidence="1 4">Belongs to the antibiotic N-acetyltransferase family.</text>
</comment>
<evidence type="ECO:0000256" key="3">
    <source>
        <dbReference type="ARBA" id="ARBA00023315"/>
    </source>
</evidence>
<dbReference type="OrthoDB" id="7330654at2"/>
<proteinExistence type="inferred from homology"/>
<dbReference type="Pfam" id="PF02522">
    <property type="entry name" value="Antibiotic_NAT"/>
    <property type="match status" value="1"/>
</dbReference>
<keyword evidence="4" id="KW-0046">Antibiotic resistance</keyword>
<evidence type="ECO:0000313" key="6">
    <source>
        <dbReference type="Proteomes" id="UP000198897"/>
    </source>
</evidence>
<evidence type="ECO:0000256" key="2">
    <source>
        <dbReference type="ARBA" id="ARBA00022679"/>
    </source>
</evidence>
<dbReference type="GO" id="GO:0046353">
    <property type="term" value="F:aminoglycoside 3-N-acetyltransferase activity"/>
    <property type="evidence" value="ECO:0007669"/>
    <property type="project" value="UniProtKB-EC"/>
</dbReference>
<dbReference type="PANTHER" id="PTHR11104:SF0">
    <property type="entry name" value="SPBETA PROPHAGE-DERIVED AMINOGLYCOSIDE N(3')-ACETYLTRANSFERASE-LIKE PROTEIN YOKD"/>
    <property type="match status" value="1"/>
</dbReference>
<dbReference type="EMBL" id="FOOG01000049">
    <property type="protein sequence ID" value="SFG50099.1"/>
    <property type="molecule type" value="Genomic_DNA"/>
</dbReference>
<protein>
    <recommendedName>
        <fullName evidence="4">Aminoglycoside N(3)-acetyltransferase</fullName>
        <ecNumber evidence="4">2.3.1.-</ecNumber>
    </recommendedName>
</protein>
<dbReference type="Proteomes" id="UP000198897">
    <property type="component" value="Unassembled WGS sequence"/>
</dbReference>
<evidence type="ECO:0000313" key="5">
    <source>
        <dbReference type="EMBL" id="SFG50099.1"/>
    </source>
</evidence>
<dbReference type="InterPro" id="IPR003679">
    <property type="entry name" value="Amioglycoside_AcTrfase"/>
</dbReference>
<reference evidence="6" key="1">
    <citation type="submission" date="2016-10" db="EMBL/GenBank/DDBJ databases">
        <authorList>
            <person name="Varghese N."/>
            <person name="Submissions S."/>
        </authorList>
    </citation>
    <scope>NUCLEOTIDE SEQUENCE [LARGE SCALE GENOMIC DNA]</scope>
    <source>
        <strain evidence="6">FP5</strain>
    </source>
</reference>
<dbReference type="EC" id="2.3.1.-" evidence="4"/>
<gene>
    <name evidence="5" type="ORF">SAMN05216353_14914</name>
</gene>
<comment type="catalytic activity">
    <reaction evidence="4">
        <text>a 2-deoxystreptamine antibiotic + acetyl-CoA = an N(3)-acetyl-2-deoxystreptamine antibiotic + CoA + H(+)</text>
        <dbReference type="Rhea" id="RHEA:12665"/>
        <dbReference type="ChEBI" id="CHEBI:15378"/>
        <dbReference type="ChEBI" id="CHEBI:57287"/>
        <dbReference type="ChEBI" id="CHEBI:57288"/>
        <dbReference type="ChEBI" id="CHEBI:57921"/>
        <dbReference type="ChEBI" id="CHEBI:77452"/>
        <dbReference type="EC" id="2.3.1.81"/>
    </reaction>
</comment>
<evidence type="ECO:0000256" key="1">
    <source>
        <dbReference type="ARBA" id="ARBA00006383"/>
    </source>
</evidence>
<keyword evidence="6" id="KW-1185">Reference proteome</keyword>
<name>A0A1I2SED6_9BACI</name>